<reference evidence="1" key="1">
    <citation type="journal article" date="2014" name="Nat. Commun.">
        <title>The tobacco genome sequence and its comparison with those of tomato and potato.</title>
        <authorList>
            <person name="Sierro N."/>
            <person name="Battey J.N."/>
            <person name="Ouadi S."/>
            <person name="Bakaher N."/>
            <person name="Bovet L."/>
            <person name="Willig A."/>
            <person name="Goepfert S."/>
            <person name="Peitsch M.C."/>
            <person name="Ivanov N.V."/>
        </authorList>
    </citation>
    <scope>NUCLEOTIDE SEQUENCE [LARGE SCALE GENOMIC DNA]</scope>
</reference>
<name>A0AC58SL96_TOBAC</name>
<gene>
    <name evidence="2" type="primary">LOC107809406</name>
</gene>
<organism evidence="1 2">
    <name type="scientific">Nicotiana tabacum</name>
    <name type="common">Common tobacco</name>
    <dbReference type="NCBI Taxonomy" id="4097"/>
    <lineage>
        <taxon>Eukaryota</taxon>
        <taxon>Viridiplantae</taxon>
        <taxon>Streptophyta</taxon>
        <taxon>Embryophyta</taxon>
        <taxon>Tracheophyta</taxon>
        <taxon>Spermatophyta</taxon>
        <taxon>Magnoliopsida</taxon>
        <taxon>eudicotyledons</taxon>
        <taxon>Gunneridae</taxon>
        <taxon>Pentapetalae</taxon>
        <taxon>asterids</taxon>
        <taxon>lamiids</taxon>
        <taxon>Solanales</taxon>
        <taxon>Solanaceae</taxon>
        <taxon>Nicotianoideae</taxon>
        <taxon>Nicotianeae</taxon>
        <taxon>Nicotiana</taxon>
    </lineage>
</organism>
<reference evidence="2" key="2">
    <citation type="submission" date="2025-08" db="UniProtKB">
        <authorList>
            <consortium name="RefSeq"/>
        </authorList>
    </citation>
    <scope>IDENTIFICATION</scope>
    <source>
        <tissue evidence="2">Leaf</tissue>
    </source>
</reference>
<evidence type="ECO:0000313" key="1">
    <source>
        <dbReference type="Proteomes" id="UP000790787"/>
    </source>
</evidence>
<evidence type="ECO:0000313" key="2">
    <source>
        <dbReference type="RefSeq" id="XP_075085731.1"/>
    </source>
</evidence>
<protein>
    <submittedName>
        <fullName evidence="2">Uncharacterized protein LOC107809406 isoform X11</fullName>
    </submittedName>
</protein>
<keyword evidence="1" id="KW-1185">Reference proteome</keyword>
<proteinExistence type="predicted"/>
<dbReference type="RefSeq" id="XP_075085731.1">
    <property type="nucleotide sequence ID" value="XM_075229630.1"/>
</dbReference>
<dbReference type="Proteomes" id="UP000790787">
    <property type="component" value="Chromosome 14"/>
</dbReference>
<accession>A0AC58SL96</accession>
<sequence length="3024" mass="338116">MASKMTYNNQWRMDEVERREFAGKKAKLAAAELAKLSRRVCDSRAGNSFTSYITAKVLDNIQLSIRNVHILYRDMLTSSAVTVFGMKLSSLTIMRQLVSGKMRDGRVNKLVEVKGLELYCTTFQSTDEVMRDYAVDSNSKGRELEANDDKYMLVPLDVSLSLSVNRSGRLEKDVPQYFLSIELNNMDVSLDEIQIQQILSICDYLLTCQLREKYGRFRPWWSPLGKKLKGWQIAWWQYAQQSVLLDVQQRLMRTSWKYLGERLNRRRKYVNLYKIKLKCLRQDQVIDVDVLHMLEEIEKKSEVDDILNYRSVAERELQDMLLNSSSSDVSNSVNTVKPLEDEHLPNKPRGWLNWLSRGMLGAGGTDDSSQFSGVISDDVVKDIYEATKFQPVLPPNDDAPADNKIYFSSLKFSIKQISATIRSMKLGYAIANMVLKGIFVGCETWEEGAVIIAEINSAEMLNPFNKQVVLRTRVNSDGGKPSIHQPSLSFQLDMSHLKQAATLSVKASIQPLHITCDLECVKNITSLSFLLEHSCSLQDMILSSINKIQNINARLQTKIGHVLSDRKIVTWNVHILGITVLVPAGDANSDMQKMVNYSKPFLVLEAGELTFASKGDRDTLLASSCCTSDVVLGCQLQDLYDHFEINISDLEVKFLTSYSSGTVNLLEKFSTNINLRLCIIPDESELKNCEVDIEVSSVLAHFSPLLYGAIMELIVDFDILRLSSDSLAPTTVNGCGISAIFWFSIAANVKSIGFLIDFESDVENACSLMLLLQILNIRCRFDGKESLEGRASVKDINIHDYCGRSEGKSLTFCSSRSSSGSMYQDDNGVRIGRQTGDSDNKSSTNDPCILFHYKYCENSGFIGHECKLSLSGLDIHCYRFIIGVLVGFADKLSKIRTSLRVAGNPLVNGNNCIPSFLSSLQNSGFSNFFKTSVSEWASISLDHFPFITLTDTGSLLNLGGFSNENFPEWRKVLNLRDCKVRNPKADIENRSNSQLPFSVKSSSQIYDAKKAYFIDLELSSCRVHFHEPPYVIGTLLFPNVKSALCICADYLDILCSAEGLALSSLQWTQMMQDFLWGPLTSSSSPTLNLRVRKESEKSPLKMSFSIQNVSCVLPPEFLAVIIGYFSLSDLSSPGGLPITESSNSNTSKDNVCTEFMFEILDSNLFIPTGASGSQFLKFDIQRLYSGFTQNGEAKFVLKDIPAECLVTEDEIAHRNDCLDLFGYDLSLSLMQLEEEASNCSGSFYGPSWANIILIAPFSADVWVRLPSQCECCDVVSCYPSCIMTIVKVCQLNAEGASLMIGCEAMMDMIDQFSSWSSSGPLLELLMTNLLLRSNIAGNEMEGLVKCEVQVNYNNIDKALWEPFLEPWKVQLSIRRHDDHSLLSSDVTSNLHIESTTQLNLNLTESLIEVVSRAIEMTKNAWDLVQLTAHSEIPSFLNSQISENLDTRSSPPYILQNLTSLPLEFHVYQQQQSGYGLEVPSVKGGKYLQPGSSIPVYVSESLEEQILRYRPAQSCDQLGDKKSVEPSHHYIIVQLEGTSFPSAPISMDLVGIRYFEVDFSKSSRKFDIDTTKNVPNSSINDGRNGRIEEKSGFIVPVVIDVSIQSYTKMVRLYSTVVVSNGTSVPLEVRFDIPFGVSPKILDPIYPGQQFPLPLHLAEAGRMRWRPLGNSYLWSEAHSIPNILSNENRISLLRSFVCYPSHPSSDPFRCCISVHDWCLASAVSPEKGFSLSNNILTQPLKAHNNVTYMLKSEKRNVHQLTLSSPLVLKNYLPEMVSVTIENAGVCRSADVSEVETSFFHVDSSHDLTITFDMPGYKPSAVKFPRAETFGEIAKFSGTRFSLSETITFDPQSSDGPLCVAIEKVMDAFCGAREICISVPFLLYNCTGFPLVVSESVNWTKGHFSVITSCYDVDEQDLILRKKDGLGIFTSNQDMDTAANSNILPVAPLSNYLVTKSHDRKFSETQSIEFDNSTVLHRGSQKHDIYASKASLHWSRSYTSSQSSLKSCSLTEGDAWKVNCRMYSPNPSLSSSEIMVRLCRYLPNSLMDDIPNDSWSIAFSLVPPTGSTSVTVPQPSRKSGYVTSVSAVAAPFLGRTRIITFQPRYVISNACNKDLCYKQKGTDDVFTLESGRHSHIQWTNTMRELLVSIKFAEPGWQWSGCFLPEHLGDIQVKMRNFLSGAVNMIRVEVQTADVSIKDDKIIGSPHGQSGTNLILVSEDDTGFMPYRIDNFSQERLRVYQQRCETFETMVHSYTSCPYAWDEPCYPHRLTIEVTGERAIGSYALDDVKDYAPVYLSATPEKPQRTLIVSVHSEGAVKILSIIDSNYHVLSGMKSPHISQSKDRNRHVLKHENSSDCKERILVDIPYVGISLISSMPEELIFTCARDITVDFTQGVDQQRFSFQITSLQIDNQLTCTPYPVILSFDVSKTITSGVRTDLESSREPVLSLVVTKWNNRYLSLVSFEYISLRVADFHLELDQYVILSLFDFIKTLSSRLQSRALQHSNSTDHPLFDGVFTMNISNSIDQAPKKSDVNECYSVKIPVFHGSSDRTSLLPIIVPIGAPWQQIHLLAKRQKKIYVELFDVAPLKLTLSFSSSPWLLRNGVLTSGEYLIHRGLMALADIEGAQIHLKQVILSHQLASWESVQEILIEHYTQQFLHEMYKVFGSAGVIGNPMGFARSMGLGLKDFLSAPVQSVFQTRAGFIKGMAEGTSSLLSNTVYALSDAATQFSKAAHKGIVAFTFDDQAVRSMERQQKGISSHSKGVINEFLEGLTGLLQSPIKGAERHGLPGVLSGIALGVTGLVARPAASILDITGKTAQSIRNRSKLHNRGSHRFRVRLPRHLTRELPLRPYSWEEAIGVSILREADDHIMLKDEMLVMCKALRHDGKFVVLTERLILIVSCSSIVKYGKPECQGVPANPEWLVETEIGIDSVIHADNDDDEVHIVGSSSDTLLRQNHISHKRSWATRGKRWNNNPRTSLPLFQANLVFASNDQAEDFLAVLLSTIDKAKERGRSSVHLLHQNNIRKI</sequence>